<dbReference type="GO" id="GO:0005778">
    <property type="term" value="C:peroxisomal membrane"/>
    <property type="evidence" value="ECO:0007669"/>
    <property type="project" value="UniProtKB-SubCell"/>
</dbReference>
<evidence type="ECO:0000256" key="1">
    <source>
        <dbReference type="ARBA" id="ARBA00022593"/>
    </source>
</evidence>
<evidence type="ECO:0000256" key="4">
    <source>
        <dbReference type="ARBA" id="ARBA00046271"/>
    </source>
</evidence>
<protein>
    <submittedName>
        <fullName evidence="5">Uncharacterized protein</fullName>
    </submittedName>
</protein>
<gene>
    <name evidence="5" type="ORF">BHE90_002268</name>
</gene>
<evidence type="ECO:0000313" key="5">
    <source>
        <dbReference type="EMBL" id="RTE83255.1"/>
    </source>
</evidence>
<organism evidence="5 6">
    <name type="scientific">Fusarium euwallaceae</name>
    <dbReference type="NCBI Taxonomy" id="1147111"/>
    <lineage>
        <taxon>Eukaryota</taxon>
        <taxon>Fungi</taxon>
        <taxon>Dikarya</taxon>
        <taxon>Ascomycota</taxon>
        <taxon>Pezizomycotina</taxon>
        <taxon>Sordariomycetes</taxon>
        <taxon>Hypocreomycetidae</taxon>
        <taxon>Hypocreales</taxon>
        <taxon>Nectriaceae</taxon>
        <taxon>Fusarium</taxon>
        <taxon>Fusarium solani species complex</taxon>
    </lineage>
</organism>
<dbReference type="InterPro" id="IPR008733">
    <property type="entry name" value="PEX11"/>
</dbReference>
<dbReference type="GO" id="GO:0016559">
    <property type="term" value="P:peroxisome fission"/>
    <property type="evidence" value="ECO:0007669"/>
    <property type="project" value="InterPro"/>
</dbReference>
<evidence type="ECO:0000256" key="2">
    <source>
        <dbReference type="ARBA" id="ARBA00023136"/>
    </source>
</evidence>
<comment type="caution">
    <text evidence="5">The sequence shown here is derived from an EMBL/GenBank/DDBJ whole genome shotgun (WGS) entry which is preliminary data.</text>
</comment>
<evidence type="ECO:0000256" key="3">
    <source>
        <dbReference type="ARBA" id="ARBA00023140"/>
    </source>
</evidence>
<keyword evidence="6" id="KW-1185">Reference proteome</keyword>
<evidence type="ECO:0000313" key="6">
    <source>
        <dbReference type="Proteomes" id="UP000287124"/>
    </source>
</evidence>
<keyword evidence="1" id="KW-0962">Peroxisome biogenesis</keyword>
<dbReference type="Pfam" id="PF05648">
    <property type="entry name" value="PEX11"/>
    <property type="match status" value="1"/>
</dbReference>
<name>A0A430M5I0_9HYPO</name>
<dbReference type="EMBL" id="MIKF01000018">
    <property type="protein sequence ID" value="RTE83255.1"/>
    <property type="molecule type" value="Genomic_DNA"/>
</dbReference>
<comment type="subcellular location">
    <subcellularLocation>
        <location evidence="4">Peroxisome membrane</location>
    </subcellularLocation>
</comment>
<keyword evidence="3" id="KW-0576">Peroxisome</keyword>
<dbReference type="PANTHER" id="PTHR12652:SF50">
    <property type="entry name" value="PEROXIN 11"/>
    <property type="match status" value="1"/>
</dbReference>
<proteinExistence type="predicted"/>
<keyword evidence="2" id="KW-0472">Membrane</keyword>
<dbReference type="PANTHER" id="PTHR12652">
    <property type="entry name" value="PEROXISOMAL BIOGENESIS FACTOR 11"/>
    <property type="match status" value="1"/>
</dbReference>
<accession>A0A430M5I0</accession>
<sequence>MVAAIPSDALMRLPAIANNLQYLHTSLGRDRLLRLTQFCACFYAWVLSKSKLAPGDSITWKLLSEKTAHVRRMSRLGRNIQFFDRAIRTLIAKNECSFIRYTTLGHHLGLAAFLSWDALVALDTLAIYKLKSVKNAQRAAARSWLAAILCNIIAQVYKLSNLQHQEQRDEENDQRNHLTMERKVCQLRLVSALCDLTICTRSLGTIKVNDGVVGICGILSSIVGAWISRKA</sequence>
<dbReference type="AlphaFoldDB" id="A0A430M5I0"/>
<reference evidence="5 6" key="1">
    <citation type="submission" date="2017-06" db="EMBL/GenBank/DDBJ databases">
        <title>Comparative genomic analysis of Ambrosia Fusariam Clade fungi.</title>
        <authorList>
            <person name="Stajich J.E."/>
            <person name="Carrillo J."/>
            <person name="Kijimoto T."/>
            <person name="Eskalen A."/>
            <person name="O'Donnell K."/>
            <person name="Kasson M."/>
        </authorList>
    </citation>
    <scope>NUCLEOTIDE SEQUENCE [LARGE SCALE GENOMIC DNA]</scope>
    <source>
        <strain evidence="5 6">UCR1854</strain>
    </source>
</reference>
<dbReference type="Proteomes" id="UP000287124">
    <property type="component" value="Unassembled WGS sequence"/>
</dbReference>